<comment type="caution">
    <text evidence="1">The sequence shown here is derived from an EMBL/GenBank/DDBJ whole genome shotgun (WGS) entry which is preliminary data.</text>
</comment>
<evidence type="ECO:0000313" key="1">
    <source>
        <dbReference type="EMBL" id="KAG8658111.1"/>
    </source>
</evidence>
<dbReference type="Proteomes" id="UP000091857">
    <property type="component" value="Chromosome 3"/>
</dbReference>
<dbReference type="EMBL" id="CM004389">
    <property type="protein sequence ID" value="KAG8658111.1"/>
    <property type="molecule type" value="Genomic_DNA"/>
</dbReference>
<accession>A0ACB7I108</accession>
<evidence type="ECO:0000313" key="2">
    <source>
        <dbReference type="Proteomes" id="UP000091857"/>
    </source>
</evidence>
<gene>
    <name evidence="1" type="ORF">MANES_03G121416v8</name>
</gene>
<name>A0ACB7I108_MANES</name>
<protein>
    <submittedName>
        <fullName evidence="1">Uncharacterized protein</fullName>
    </submittedName>
</protein>
<sequence>MLEYPCSVFCLFFFLFWFGLVWFFLCSFLQILLAKELLIFKISWNGPHDLDSSSGGMPRSDSYAILLGTTRVSYKNVLCKDNLWIMALS</sequence>
<reference evidence="2" key="1">
    <citation type="journal article" date="2016" name="Nat. Biotechnol.">
        <title>Sequencing wild and cultivated cassava and related species reveals extensive interspecific hybridization and genetic diversity.</title>
        <authorList>
            <person name="Bredeson J.V."/>
            <person name="Lyons J.B."/>
            <person name="Prochnik S.E."/>
            <person name="Wu G.A."/>
            <person name="Ha C.M."/>
            <person name="Edsinger-Gonzales E."/>
            <person name="Grimwood J."/>
            <person name="Schmutz J."/>
            <person name="Rabbi I.Y."/>
            <person name="Egesi C."/>
            <person name="Nauluvula P."/>
            <person name="Lebot V."/>
            <person name="Ndunguru J."/>
            <person name="Mkamilo G."/>
            <person name="Bart R.S."/>
            <person name="Setter T.L."/>
            <person name="Gleadow R.M."/>
            <person name="Kulakow P."/>
            <person name="Ferguson M.E."/>
            <person name="Rounsley S."/>
            <person name="Rokhsar D.S."/>
        </authorList>
    </citation>
    <scope>NUCLEOTIDE SEQUENCE [LARGE SCALE GENOMIC DNA]</scope>
    <source>
        <strain evidence="2">cv. AM560-2</strain>
    </source>
</reference>
<organism evidence="1 2">
    <name type="scientific">Manihot esculenta</name>
    <name type="common">Cassava</name>
    <name type="synonym">Jatropha manihot</name>
    <dbReference type="NCBI Taxonomy" id="3983"/>
    <lineage>
        <taxon>Eukaryota</taxon>
        <taxon>Viridiplantae</taxon>
        <taxon>Streptophyta</taxon>
        <taxon>Embryophyta</taxon>
        <taxon>Tracheophyta</taxon>
        <taxon>Spermatophyta</taxon>
        <taxon>Magnoliopsida</taxon>
        <taxon>eudicotyledons</taxon>
        <taxon>Gunneridae</taxon>
        <taxon>Pentapetalae</taxon>
        <taxon>rosids</taxon>
        <taxon>fabids</taxon>
        <taxon>Malpighiales</taxon>
        <taxon>Euphorbiaceae</taxon>
        <taxon>Crotonoideae</taxon>
        <taxon>Manihoteae</taxon>
        <taxon>Manihot</taxon>
    </lineage>
</organism>
<proteinExistence type="predicted"/>
<keyword evidence="2" id="KW-1185">Reference proteome</keyword>